<evidence type="ECO:0000313" key="1">
    <source>
        <dbReference type="EMBL" id="KRH63963.1"/>
    </source>
</evidence>
<dbReference type="InParanoid" id="K7KLD0"/>
<accession>K7KLD0</accession>
<proteinExistence type="predicted"/>
<protein>
    <submittedName>
        <fullName evidence="1 2">Uncharacterized protein</fullName>
    </submittedName>
</protein>
<gene>
    <name evidence="1" type="ORF">GLYMA_04G207500</name>
</gene>
<dbReference type="EMBL" id="CM000837">
    <property type="protein sequence ID" value="KRH63963.1"/>
    <property type="molecule type" value="Genomic_DNA"/>
</dbReference>
<dbReference type="AlphaFoldDB" id="K7KLD0"/>
<reference evidence="2" key="2">
    <citation type="submission" date="2018-02" db="UniProtKB">
        <authorList>
            <consortium name="EnsemblPlants"/>
        </authorList>
    </citation>
    <scope>IDENTIFICATION</scope>
    <source>
        <strain evidence="2">Williams 82</strain>
    </source>
</reference>
<evidence type="ECO:0000313" key="2">
    <source>
        <dbReference type="EnsemblPlants" id="KRH63963"/>
    </source>
</evidence>
<dbReference type="HOGENOM" id="CLU_1996693_0_0_1"/>
<organism evidence="2">
    <name type="scientific">Glycine max</name>
    <name type="common">Soybean</name>
    <name type="synonym">Glycine hispida</name>
    <dbReference type="NCBI Taxonomy" id="3847"/>
    <lineage>
        <taxon>Eukaryota</taxon>
        <taxon>Viridiplantae</taxon>
        <taxon>Streptophyta</taxon>
        <taxon>Embryophyta</taxon>
        <taxon>Tracheophyta</taxon>
        <taxon>Spermatophyta</taxon>
        <taxon>Magnoliopsida</taxon>
        <taxon>eudicotyledons</taxon>
        <taxon>Gunneridae</taxon>
        <taxon>Pentapetalae</taxon>
        <taxon>rosids</taxon>
        <taxon>fabids</taxon>
        <taxon>Fabales</taxon>
        <taxon>Fabaceae</taxon>
        <taxon>Papilionoideae</taxon>
        <taxon>50 kb inversion clade</taxon>
        <taxon>NPAAA clade</taxon>
        <taxon>indigoferoid/millettioid clade</taxon>
        <taxon>Phaseoleae</taxon>
        <taxon>Glycine</taxon>
        <taxon>Glycine subgen. Soja</taxon>
    </lineage>
</organism>
<dbReference type="Proteomes" id="UP000008827">
    <property type="component" value="Chromosome 4"/>
</dbReference>
<dbReference type="Gramene" id="KRH63963">
    <property type="protein sequence ID" value="KRH63963"/>
    <property type="gene ID" value="GLYMA_04G207500"/>
</dbReference>
<dbReference type="PANTHER" id="PTHR47718">
    <property type="entry name" value="OS01G0519700 PROTEIN"/>
    <property type="match status" value="1"/>
</dbReference>
<reference evidence="1" key="3">
    <citation type="submission" date="2018-07" db="EMBL/GenBank/DDBJ databases">
        <title>WGS assembly of Glycine max.</title>
        <authorList>
            <person name="Schmutz J."/>
            <person name="Cannon S."/>
            <person name="Schlueter J."/>
            <person name="Ma J."/>
            <person name="Mitros T."/>
            <person name="Nelson W."/>
            <person name="Hyten D."/>
            <person name="Song Q."/>
            <person name="Thelen J."/>
            <person name="Cheng J."/>
            <person name="Xu D."/>
            <person name="Hellsten U."/>
            <person name="May G."/>
            <person name="Yu Y."/>
            <person name="Sakurai T."/>
            <person name="Umezawa T."/>
            <person name="Bhattacharyya M."/>
            <person name="Sandhu D."/>
            <person name="Valliyodan B."/>
            <person name="Lindquist E."/>
            <person name="Peto M."/>
            <person name="Grant D."/>
            <person name="Shu S."/>
            <person name="Goodstein D."/>
            <person name="Barry K."/>
            <person name="Futrell-Griggs M."/>
            <person name="Abernathy B."/>
            <person name="Du J."/>
            <person name="Tian Z."/>
            <person name="Zhu L."/>
            <person name="Gill N."/>
            <person name="Joshi T."/>
            <person name="Libault M."/>
            <person name="Sethuraman A."/>
            <person name="Zhang X."/>
            <person name="Shinozaki K."/>
            <person name="Nguyen H."/>
            <person name="Wing R."/>
            <person name="Cregan P."/>
            <person name="Specht J."/>
            <person name="Grimwood J."/>
            <person name="Rokhsar D."/>
            <person name="Stacey G."/>
            <person name="Shoemaker R."/>
            <person name="Jackson S."/>
        </authorList>
    </citation>
    <scope>NUCLEOTIDE SEQUENCE</scope>
    <source>
        <tissue evidence="1">Callus</tissue>
    </source>
</reference>
<name>K7KLD0_SOYBN</name>
<dbReference type="PaxDb" id="3847-GLYMA04G38471.1"/>
<dbReference type="STRING" id="3847.K7KLD0"/>
<dbReference type="SMR" id="K7KLD0"/>
<evidence type="ECO:0000313" key="3">
    <source>
        <dbReference type="Proteomes" id="UP000008827"/>
    </source>
</evidence>
<dbReference type="EnsemblPlants" id="KRH63963">
    <property type="protein sequence ID" value="KRH63963"/>
    <property type="gene ID" value="GLYMA_04G207500"/>
</dbReference>
<keyword evidence="3" id="KW-1185">Reference proteome</keyword>
<dbReference type="PANTHER" id="PTHR47718:SF13">
    <property type="entry name" value="OS09G0290500 PROTEIN"/>
    <property type="match status" value="1"/>
</dbReference>
<sequence length="125" mass="13910">MIKERKIYGNTCSDSSFIRNNNQDNSNVFSHVVQTSGAVHCSAKITVSEMETALAYLCTQKDSDPNLFYETKIVEGRLASLFVADSTAQLDYACFGDTMAVCTMNSYKMHFVILAGLNHHHQTCI</sequence>
<reference evidence="1 2" key="1">
    <citation type="journal article" date="2010" name="Nature">
        <title>Genome sequence of the palaeopolyploid soybean.</title>
        <authorList>
            <person name="Schmutz J."/>
            <person name="Cannon S.B."/>
            <person name="Schlueter J."/>
            <person name="Ma J."/>
            <person name="Mitros T."/>
            <person name="Nelson W."/>
            <person name="Hyten D.L."/>
            <person name="Song Q."/>
            <person name="Thelen J.J."/>
            <person name="Cheng J."/>
            <person name="Xu D."/>
            <person name="Hellsten U."/>
            <person name="May G.D."/>
            <person name="Yu Y."/>
            <person name="Sakurai T."/>
            <person name="Umezawa T."/>
            <person name="Bhattacharyya M.K."/>
            <person name="Sandhu D."/>
            <person name="Valliyodan B."/>
            <person name="Lindquist E."/>
            <person name="Peto M."/>
            <person name="Grant D."/>
            <person name="Shu S."/>
            <person name="Goodstein D."/>
            <person name="Barry K."/>
            <person name="Futrell-Griggs M."/>
            <person name="Abernathy B."/>
            <person name="Du J."/>
            <person name="Tian Z."/>
            <person name="Zhu L."/>
            <person name="Gill N."/>
            <person name="Joshi T."/>
            <person name="Libault M."/>
            <person name="Sethuraman A."/>
            <person name="Zhang X.-C."/>
            <person name="Shinozaki K."/>
            <person name="Nguyen H.T."/>
            <person name="Wing R.A."/>
            <person name="Cregan P."/>
            <person name="Specht J."/>
            <person name="Grimwood J."/>
            <person name="Rokhsar D."/>
            <person name="Stacey G."/>
            <person name="Shoemaker R.C."/>
            <person name="Jackson S.A."/>
        </authorList>
    </citation>
    <scope>NUCLEOTIDE SEQUENCE [LARGE SCALE GENOMIC DNA]</scope>
    <source>
        <strain evidence="2">cv. Williams 82</strain>
        <tissue evidence="1">Callus</tissue>
    </source>
</reference>